<gene>
    <name evidence="1" type="ORF">TVY486_1008550</name>
</gene>
<reference evidence="1" key="1">
    <citation type="journal article" date="2012" name="Proc. Natl. Acad. Sci. U.S.A.">
        <title>Antigenic diversity is generated by distinct evolutionary mechanisms in African trypanosome species.</title>
        <authorList>
            <person name="Jackson A.P."/>
            <person name="Berry A."/>
            <person name="Aslett M."/>
            <person name="Allison H.C."/>
            <person name="Burton P."/>
            <person name="Vavrova-Anderson J."/>
            <person name="Brown R."/>
            <person name="Browne H."/>
            <person name="Corton N."/>
            <person name="Hauser H."/>
            <person name="Gamble J."/>
            <person name="Gilderthorp R."/>
            <person name="Marcello L."/>
            <person name="McQuillan J."/>
            <person name="Otto T.D."/>
            <person name="Quail M.A."/>
            <person name="Sanders M.J."/>
            <person name="van Tonder A."/>
            <person name="Ginger M.L."/>
            <person name="Field M.C."/>
            <person name="Barry J.D."/>
            <person name="Hertz-Fowler C."/>
            <person name="Berriman M."/>
        </authorList>
    </citation>
    <scope>NUCLEOTIDE SEQUENCE</scope>
    <source>
        <strain evidence="1">Y486</strain>
    </source>
</reference>
<accession>G0U7F1</accession>
<protein>
    <submittedName>
        <fullName evidence="1">Uncharacterized protein</fullName>
    </submittedName>
</protein>
<organism evidence="1">
    <name type="scientific">Trypanosoma vivax (strain Y486)</name>
    <dbReference type="NCBI Taxonomy" id="1055687"/>
    <lineage>
        <taxon>Eukaryota</taxon>
        <taxon>Discoba</taxon>
        <taxon>Euglenozoa</taxon>
        <taxon>Kinetoplastea</taxon>
        <taxon>Metakinetoplastina</taxon>
        <taxon>Trypanosomatida</taxon>
        <taxon>Trypanosomatidae</taxon>
        <taxon>Trypanosoma</taxon>
        <taxon>Duttonella</taxon>
    </lineage>
</organism>
<dbReference type="EMBL" id="HE573026">
    <property type="protein sequence ID" value="CCC51809.1"/>
    <property type="molecule type" value="Genomic_DNA"/>
</dbReference>
<dbReference type="AlphaFoldDB" id="G0U7F1"/>
<name>G0U7F1_TRYVY</name>
<sequence>MTNIPTHVLFIILATVRRFAPVGLRSRHCYGLGARFLTVFHVLPPVYILLNPHTHSSFLVIMVWHSSTLVVSSRALAISARHTRSNVFFFLNYSLTPALCPHS</sequence>
<evidence type="ECO:0000313" key="1">
    <source>
        <dbReference type="EMBL" id="CCC51809.1"/>
    </source>
</evidence>
<dbReference type="VEuPathDB" id="TriTrypDB:TvY486_1008550"/>
<proteinExistence type="predicted"/>